<dbReference type="SUPFAM" id="SSF51735">
    <property type="entry name" value="NAD(P)-binding Rossmann-fold domains"/>
    <property type="match status" value="1"/>
</dbReference>
<dbReference type="PANTHER" id="PTHR43477">
    <property type="entry name" value="DIHYDROANTICAPSIN 7-DEHYDROGENASE"/>
    <property type="match status" value="1"/>
</dbReference>
<dbReference type="AlphaFoldDB" id="A0A401UDL9"/>
<dbReference type="Proteomes" id="UP000288227">
    <property type="component" value="Unassembled WGS sequence"/>
</dbReference>
<evidence type="ECO:0000256" key="1">
    <source>
        <dbReference type="ARBA" id="ARBA00006484"/>
    </source>
</evidence>
<name>A0A401UDL9_9BACT</name>
<dbReference type="Pfam" id="PF13561">
    <property type="entry name" value="adh_short_C2"/>
    <property type="match status" value="1"/>
</dbReference>
<dbReference type="InterPro" id="IPR036291">
    <property type="entry name" value="NAD(P)-bd_dom_sf"/>
</dbReference>
<comment type="caution">
    <text evidence="4">The sequence shown here is derived from an EMBL/GenBank/DDBJ whole genome shotgun (WGS) entry which is preliminary data.</text>
</comment>
<reference evidence="4 5" key="1">
    <citation type="submission" date="2018-11" db="EMBL/GenBank/DDBJ databases">
        <title>Chryseotalea sanarue gen. nov., sp., nov., a member of the family Cytophagaceae, isolated from a brackish lake in Hamamatsu Japan.</title>
        <authorList>
            <person name="Maejima Y."/>
            <person name="Iino T."/>
            <person name="Muraguchi Y."/>
            <person name="Fukuda K."/>
            <person name="Ohkuma M."/>
            <person name="Moriuchi R."/>
            <person name="Dohra H."/>
            <person name="Kimbara K."/>
            <person name="Shintani M."/>
        </authorList>
    </citation>
    <scope>NUCLEOTIDE SEQUENCE [LARGE SCALE GENOMIC DNA]</scope>
    <source>
        <strain evidence="4 5">Ys</strain>
    </source>
</reference>
<feature type="domain" description="Ketoreductase" evidence="3">
    <location>
        <begin position="3"/>
        <end position="157"/>
    </location>
</feature>
<dbReference type="OrthoDB" id="9803333at2"/>
<dbReference type="EMBL" id="BHXQ01000006">
    <property type="protein sequence ID" value="GCC52996.1"/>
    <property type="molecule type" value="Genomic_DNA"/>
</dbReference>
<dbReference type="Gene3D" id="3.40.50.720">
    <property type="entry name" value="NAD(P)-binding Rossmann-like Domain"/>
    <property type="match status" value="1"/>
</dbReference>
<dbReference type="PANTHER" id="PTHR43477:SF1">
    <property type="entry name" value="DIHYDROANTICAPSIN 7-DEHYDROGENASE"/>
    <property type="match status" value="1"/>
</dbReference>
<dbReference type="RefSeq" id="WP_127123645.1">
    <property type="nucleotide sequence ID" value="NZ_BHXQ01000006.1"/>
</dbReference>
<sequence length="223" mass="23407">MSKTYLIVGASSGIGLALSSLLKTEGNQVITASRTGDLKFDVLTDSFDVSTLPERLDGIAYCPGSINLKPFHRLTAQDFSDDFNINVLGAVKVIQAVLPKLKNAEQSAIVFFSTVAVAQGMPFHASVASAKGALEGLTKSLAAELAPKIRVNCIAPSLTDTPLAAKLLANDDKKKASAERHPLKQIGTADDIASLAAFLLSQKAKWISGQIVGIDGGLSTLRT</sequence>
<evidence type="ECO:0000313" key="5">
    <source>
        <dbReference type="Proteomes" id="UP000288227"/>
    </source>
</evidence>
<protein>
    <submittedName>
        <fullName evidence="4">NAD(P)-dependent oxidoreductase</fullName>
    </submittedName>
</protein>
<organism evidence="4 5">
    <name type="scientific">Chryseotalea sanaruensis</name>
    <dbReference type="NCBI Taxonomy" id="2482724"/>
    <lineage>
        <taxon>Bacteria</taxon>
        <taxon>Pseudomonadati</taxon>
        <taxon>Bacteroidota</taxon>
        <taxon>Cytophagia</taxon>
        <taxon>Cytophagales</taxon>
        <taxon>Chryseotaleaceae</taxon>
        <taxon>Chryseotalea</taxon>
    </lineage>
</organism>
<dbReference type="InterPro" id="IPR057326">
    <property type="entry name" value="KR_dom"/>
</dbReference>
<dbReference type="InterPro" id="IPR002347">
    <property type="entry name" value="SDR_fam"/>
</dbReference>
<proteinExistence type="inferred from homology"/>
<keyword evidence="2" id="KW-0560">Oxidoreductase</keyword>
<evidence type="ECO:0000259" key="3">
    <source>
        <dbReference type="SMART" id="SM00822"/>
    </source>
</evidence>
<dbReference type="SMART" id="SM00822">
    <property type="entry name" value="PKS_KR"/>
    <property type="match status" value="1"/>
</dbReference>
<evidence type="ECO:0000256" key="2">
    <source>
        <dbReference type="ARBA" id="ARBA00023002"/>
    </source>
</evidence>
<gene>
    <name evidence="4" type="ORF">SanaruYs_32370</name>
</gene>
<dbReference type="PRINTS" id="PR00081">
    <property type="entry name" value="GDHRDH"/>
</dbReference>
<accession>A0A401UDL9</accession>
<dbReference type="GO" id="GO:0016491">
    <property type="term" value="F:oxidoreductase activity"/>
    <property type="evidence" value="ECO:0007669"/>
    <property type="project" value="UniProtKB-KW"/>
</dbReference>
<comment type="similarity">
    <text evidence="1">Belongs to the short-chain dehydrogenases/reductases (SDR) family.</text>
</comment>
<keyword evidence="5" id="KW-1185">Reference proteome</keyword>
<evidence type="ECO:0000313" key="4">
    <source>
        <dbReference type="EMBL" id="GCC52996.1"/>
    </source>
</evidence>
<dbReference type="CDD" id="cd05233">
    <property type="entry name" value="SDR_c"/>
    <property type="match status" value="1"/>
</dbReference>
<dbReference type="InterPro" id="IPR051122">
    <property type="entry name" value="SDR_DHRS6-like"/>
</dbReference>